<sequence>MIKSHIGLKLAIMLAVSVALASCQTGKPADNGTPGPTAATSEAQPSSPSPTPLPSSAPPLTPQQQMALNTELIGAATNNDSAAVVALLADGAQLEFKGAEGRTALVAATKSNAVAAAKSLMAAGANVNTKDDLQDSAFLYAGAEALDEILEMTLAHGADVKSTNRYGGTALIPACEHGHVSTVKILLAAEVPVDHVNNLGWTGLLEAVILGTGGEAHQEVVRLLIQAGANVNLADANGVTALAHAQATGQGAIAQLLLNAGAQGAP</sequence>
<dbReference type="PROSITE" id="PS50088">
    <property type="entry name" value="ANK_REPEAT"/>
    <property type="match status" value="2"/>
</dbReference>
<proteinExistence type="predicted"/>
<keyword evidence="5" id="KW-0732">Signal</keyword>
<evidence type="ECO:0000313" key="6">
    <source>
        <dbReference type="EMBL" id="SEF02278.1"/>
    </source>
</evidence>
<protein>
    <submittedName>
        <fullName evidence="6">Uncharacterized protein</fullName>
    </submittedName>
</protein>
<evidence type="ECO:0000313" key="7">
    <source>
        <dbReference type="Proteomes" id="UP000182725"/>
    </source>
</evidence>
<dbReference type="Proteomes" id="UP000182725">
    <property type="component" value="Unassembled WGS sequence"/>
</dbReference>
<dbReference type="PROSITE" id="PS50297">
    <property type="entry name" value="ANK_REP_REGION"/>
    <property type="match status" value="1"/>
</dbReference>
<keyword evidence="2 3" id="KW-0040">ANK repeat</keyword>
<dbReference type="Pfam" id="PF12796">
    <property type="entry name" value="Ank_2"/>
    <property type="match status" value="1"/>
</dbReference>
<dbReference type="Pfam" id="PF00023">
    <property type="entry name" value="Ank"/>
    <property type="match status" value="1"/>
</dbReference>
<dbReference type="InterPro" id="IPR002110">
    <property type="entry name" value="Ankyrin_rpt"/>
</dbReference>
<evidence type="ECO:0000256" key="3">
    <source>
        <dbReference type="PROSITE-ProRule" id="PRU00023"/>
    </source>
</evidence>
<feature type="signal peptide" evidence="5">
    <location>
        <begin position="1"/>
        <end position="21"/>
    </location>
</feature>
<dbReference type="SMART" id="SM00248">
    <property type="entry name" value="ANK"/>
    <property type="match status" value="5"/>
</dbReference>
<feature type="compositionally biased region" description="Pro residues" evidence="4">
    <location>
        <begin position="47"/>
        <end position="61"/>
    </location>
</feature>
<feature type="repeat" description="ANK" evidence="3">
    <location>
        <begin position="199"/>
        <end position="236"/>
    </location>
</feature>
<reference evidence="6 7" key="1">
    <citation type="submission" date="2016-10" db="EMBL/GenBank/DDBJ databases">
        <authorList>
            <person name="de Groot N.N."/>
        </authorList>
    </citation>
    <scope>NUCLEOTIDE SEQUENCE [LARGE SCALE GENOMIC DNA]</scope>
    <source>
        <strain evidence="6 7">DSM 22274</strain>
    </source>
</reference>
<evidence type="ECO:0000256" key="2">
    <source>
        <dbReference type="ARBA" id="ARBA00023043"/>
    </source>
</evidence>
<dbReference type="RefSeq" id="WP_211481639.1">
    <property type="nucleotide sequence ID" value="NZ_FNTV01000001.1"/>
</dbReference>
<evidence type="ECO:0000256" key="1">
    <source>
        <dbReference type="ARBA" id="ARBA00022737"/>
    </source>
</evidence>
<feature type="repeat" description="ANK" evidence="3">
    <location>
        <begin position="100"/>
        <end position="132"/>
    </location>
</feature>
<name>A0A1H5NNJ6_9MICC</name>
<dbReference type="GO" id="GO:0085020">
    <property type="term" value="P:protein K6-linked ubiquitination"/>
    <property type="evidence" value="ECO:0007669"/>
    <property type="project" value="TreeGrafter"/>
</dbReference>
<dbReference type="InterPro" id="IPR036770">
    <property type="entry name" value="Ankyrin_rpt-contain_sf"/>
</dbReference>
<dbReference type="AlphaFoldDB" id="A0A1H5NNJ6"/>
<dbReference type="PANTHER" id="PTHR24171">
    <property type="entry name" value="ANKYRIN REPEAT DOMAIN-CONTAINING PROTEIN 39-RELATED"/>
    <property type="match status" value="1"/>
</dbReference>
<accession>A0A1H5NNJ6</accession>
<evidence type="ECO:0000256" key="4">
    <source>
        <dbReference type="SAM" id="MobiDB-lite"/>
    </source>
</evidence>
<dbReference type="PANTHER" id="PTHR24171:SF8">
    <property type="entry name" value="BRCA1-ASSOCIATED RING DOMAIN PROTEIN 1"/>
    <property type="match status" value="1"/>
</dbReference>
<dbReference type="EMBL" id="FNTV01000001">
    <property type="protein sequence ID" value="SEF02278.1"/>
    <property type="molecule type" value="Genomic_DNA"/>
</dbReference>
<feature type="region of interest" description="Disordered" evidence="4">
    <location>
        <begin position="27"/>
        <end position="62"/>
    </location>
</feature>
<dbReference type="PRINTS" id="PR01415">
    <property type="entry name" value="ANKYRIN"/>
</dbReference>
<gene>
    <name evidence="6" type="ORF">SAMN04489740_3809</name>
</gene>
<feature type="chain" id="PRO_5010201872" evidence="5">
    <location>
        <begin position="22"/>
        <end position="266"/>
    </location>
</feature>
<evidence type="ECO:0000256" key="5">
    <source>
        <dbReference type="SAM" id="SignalP"/>
    </source>
</evidence>
<dbReference type="SUPFAM" id="SSF48403">
    <property type="entry name" value="Ankyrin repeat"/>
    <property type="match status" value="1"/>
</dbReference>
<keyword evidence="1" id="KW-0677">Repeat</keyword>
<dbReference type="GO" id="GO:0004842">
    <property type="term" value="F:ubiquitin-protein transferase activity"/>
    <property type="evidence" value="ECO:0007669"/>
    <property type="project" value="TreeGrafter"/>
</dbReference>
<organism evidence="6 7">
    <name type="scientific">Arthrobacter alpinus</name>
    <dbReference type="NCBI Taxonomy" id="656366"/>
    <lineage>
        <taxon>Bacteria</taxon>
        <taxon>Bacillati</taxon>
        <taxon>Actinomycetota</taxon>
        <taxon>Actinomycetes</taxon>
        <taxon>Micrococcales</taxon>
        <taxon>Micrococcaceae</taxon>
        <taxon>Arthrobacter</taxon>
    </lineage>
</organism>
<dbReference type="PROSITE" id="PS51257">
    <property type="entry name" value="PROKAR_LIPOPROTEIN"/>
    <property type="match status" value="1"/>
</dbReference>
<dbReference type="Gene3D" id="1.25.40.20">
    <property type="entry name" value="Ankyrin repeat-containing domain"/>
    <property type="match status" value="1"/>
</dbReference>